<dbReference type="PANTHER" id="PTHR47363">
    <property type="entry name" value="GLUCOKINASE"/>
    <property type="match status" value="1"/>
</dbReference>
<dbReference type="Proteomes" id="UP001465755">
    <property type="component" value="Unassembled WGS sequence"/>
</dbReference>
<evidence type="ECO:0000256" key="1">
    <source>
        <dbReference type="ARBA" id="ARBA00022679"/>
    </source>
</evidence>
<dbReference type="EMBL" id="JALJOQ010000130">
    <property type="protein sequence ID" value="KAK9795233.1"/>
    <property type="molecule type" value="Genomic_DNA"/>
</dbReference>
<dbReference type="GO" id="GO:0006096">
    <property type="term" value="P:glycolytic process"/>
    <property type="evidence" value="ECO:0007669"/>
    <property type="project" value="InterPro"/>
</dbReference>
<keyword evidence="4" id="KW-1185">Reference proteome</keyword>
<dbReference type="InterPro" id="IPR043129">
    <property type="entry name" value="ATPase_NBD"/>
</dbReference>
<evidence type="ECO:0000313" key="3">
    <source>
        <dbReference type="EMBL" id="KAK9795233.1"/>
    </source>
</evidence>
<sequence>MRETHLRSSCGVRSLVNCRANLIGRTAWLTPASSVSALQPRQKPRHRCCRCVKAQQASYNSDSNAIAHGPWTKQHDENTVLIADIGGTNCRFELWAVGGEVKDHKQILKHTYATADYPTFQDALTALCTFPEFQSYLPQSVALAVAGPVKNNVCEMTNLSWIIDGNHLTQKYGVSVGVLNDFEANGYGVLALQPSDMVTLNDVPVLPQGPKAVLGPGTGLGEAQLMWDQAQEAYRVWPSEGSHAQFAPRGWRQRALQAYVESQMGYCEVEHVACGSGLERIYQFLQTDKAYNRCGINMIDQKKAPDITKEALEESNPLSEEAVDLFLAIIGAEAGYMGVRALAAGGIYICGGITPRLIPRIQMGGLMESFMHKRSKFNKLLRTYPVYAVTHKHLGLLGTKEYAIRLLDSRVSPASLNTQ</sequence>
<dbReference type="Pfam" id="PF02685">
    <property type="entry name" value="Glucokinase"/>
    <property type="match status" value="1"/>
</dbReference>
<comment type="caution">
    <text evidence="3">The sequence shown here is derived from an EMBL/GenBank/DDBJ whole genome shotgun (WGS) entry which is preliminary data.</text>
</comment>
<evidence type="ECO:0000313" key="4">
    <source>
        <dbReference type="Proteomes" id="UP001465755"/>
    </source>
</evidence>
<dbReference type="GO" id="GO:0005524">
    <property type="term" value="F:ATP binding"/>
    <property type="evidence" value="ECO:0007669"/>
    <property type="project" value="InterPro"/>
</dbReference>
<keyword evidence="2" id="KW-0418">Kinase</keyword>
<dbReference type="Gene3D" id="3.40.367.20">
    <property type="match status" value="1"/>
</dbReference>
<reference evidence="3 4" key="1">
    <citation type="journal article" date="2024" name="Nat. Commun.">
        <title>Phylogenomics reveals the evolutionary origins of lichenization in chlorophyte algae.</title>
        <authorList>
            <person name="Puginier C."/>
            <person name="Libourel C."/>
            <person name="Otte J."/>
            <person name="Skaloud P."/>
            <person name="Haon M."/>
            <person name="Grisel S."/>
            <person name="Petersen M."/>
            <person name="Berrin J.G."/>
            <person name="Delaux P.M."/>
            <person name="Dal Grande F."/>
            <person name="Keller J."/>
        </authorList>
    </citation>
    <scope>NUCLEOTIDE SEQUENCE [LARGE SCALE GENOMIC DNA]</scope>
    <source>
        <strain evidence="3 4">SAG 2036</strain>
    </source>
</reference>
<evidence type="ECO:0000256" key="2">
    <source>
        <dbReference type="ARBA" id="ARBA00022777"/>
    </source>
</evidence>
<protein>
    <recommendedName>
        <fullName evidence="5">Glucokinase</fullName>
    </recommendedName>
</protein>
<proteinExistence type="predicted"/>
<organism evidence="3 4">
    <name type="scientific">Symbiochloris irregularis</name>
    <dbReference type="NCBI Taxonomy" id="706552"/>
    <lineage>
        <taxon>Eukaryota</taxon>
        <taxon>Viridiplantae</taxon>
        <taxon>Chlorophyta</taxon>
        <taxon>core chlorophytes</taxon>
        <taxon>Trebouxiophyceae</taxon>
        <taxon>Trebouxiales</taxon>
        <taxon>Trebouxiaceae</taxon>
        <taxon>Symbiochloris</taxon>
    </lineage>
</organism>
<dbReference type="CDD" id="cd24008">
    <property type="entry name" value="ASKHA_NBD_GLK"/>
    <property type="match status" value="1"/>
</dbReference>
<dbReference type="SUPFAM" id="SSF53067">
    <property type="entry name" value="Actin-like ATPase domain"/>
    <property type="match status" value="1"/>
</dbReference>
<dbReference type="Gene3D" id="3.30.420.40">
    <property type="match status" value="1"/>
</dbReference>
<name>A0AAW1NUI9_9CHLO</name>
<dbReference type="InterPro" id="IPR003836">
    <property type="entry name" value="Glucokinase"/>
</dbReference>
<accession>A0AAW1NUI9</accession>
<evidence type="ECO:0008006" key="5">
    <source>
        <dbReference type="Google" id="ProtNLM"/>
    </source>
</evidence>
<dbReference type="AlphaFoldDB" id="A0AAW1NUI9"/>
<keyword evidence="1" id="KW-0808">Transferase</keyword>
<dbReference type="NCBIfam" id="TIGR00749">
    <property type="entry name" value="glk"/>
    <property type="match status" value="1"/>
</dbReference>
<dbReference type="PANTHER" id="PTHR47363:SF1">
    <property type="entry name" value="GLUCOKINASE"/>
    <property type="match status" value="1"/>
</dbReference>
<gene>
    <name evidence="3" type="ORF">WJX73_009095</name>
</gene>
<dbReference type="GO" id="GO:0004340">
    <property type="term" value="F:glucokinase activity"/>
    <property type="evidence" value="ECO:0007669"/>
    <property type="project" value="InterPro"/>
</dbReference>
<dbReference type="GO" id="GO:0005536">
    <property type="term" value="F:D-glucose binding"/>
    <property type="evidence" value="ECO:0007669"/>
    <property type="project" value="InterPro"/>
</dbReference>